<sequence length="315" mass="34856">MSGQPNPSIYRQEAVDHRNSAQEDGDVLHIAPEWTRWTYWTLLGALLAGGVYCILGTLHEYASGSAIVRFEGKTELTSHNTGLVSSVEVQPGEKVRAGQRLVTFTSAEEVASIERLRHEHELALVRYLRELSDDSARQALSSVRASMELAEAQLETRALRAPHDGIVTDVRVKAGHFLTPGVSVLSIIPEDAAPLLLALFPGSWRPQLLPGMTMRIELDGFRYEYQDVVIEQVGDQIIGPTEARRYLGPELSDALKLEGSIVLVRARLPARTFVRDGRTFTFFDGMPVRAEARVRTESILLTLVPGIKELLPHGT</sequence>
<dbReference type="Proteomes" id="UP001516472">
    <property type="component" value="Unassembled WGS sequence"/>
</dbReference>
<dbReference type="Pfam" id="PF25973">
    <property type="entry name" value="BSH_CzcB"/>
    <property type="match status" value="1"/>
</dbReference>
<accession>A0ABR9PNN8</accession>
<keyword evidence="3" id="KW-1133">Transmembrane helix</keyword>
<evidence type="ECO:0000313" key="7">
    <source>
        <dbReference type="Proteomes" id="UP001516472"/>
    </source>
</evidence>
<evidence type="ECO:0000256" key="2">
    <source>
        <dbReference type="ARBA" id="ARBA00022692"/>
    </source>
</evidence>
<dbReference type="EMBL" id="JAAIYO010000003">
    <property type="protein sequence ID" value="MBE4749489.1"/>
    <property type="molecule type" value="Genomic_DNA"/>
</dbReference>
<reference evidence="6 7" key="1">
    <citation type="submission" date="2020-02" db="EMBL/GenBank/DDBJ databases">
        <authorList>
            <person name="Babadi Z.K."/>
            <person name="Risdian C."/>
            <person name="Ebrahimipour G.H."/>
            <person name="Wink J."/>
        </authorList>
    </citation>
    <scope>NUCLEOTIDE SEQUENCE [LARGE SCALE GENOMIC DNA]</scope>
    <source>
        <strain evidence="6 7">ZKHCc1 1396</strain>
    </source>
</reference>
<dbReference type="PANTHER" id="PTHR30386:SF26">
    <property type="entry name" value="TRANSPORT PROTEIN COMB"/>
    <property type="match status" value="1"/>
</dbReference>
<evidence type="ECO:0000259" key="5">
    <source>
        <dbReference type="Pfam" id="PF25973"/>
    </source>
</evidence>
<keyword evidence="7" id="KW-1185">Reference proteome</keyword>
<name>A0ABR9PNN8_9BACT</name>
<evidence type="ECO:0000313" key="6">
    <source>
        <dbReference type="EMBL" id="MBE4749489.1"/>
    </source>
</evidence>
<proteinExistence type="predicted"/>
<feature type="domain" description="CzcB-like barrel-sandwich hybrid" evidence="5">
    <location>
        <begin position="78"/>
        <end position="186"/>
    </location>
</feature>
<dbReference type="RefSeq" id="WP_193348856.1">
    <property type="nucleotide sequence ID" value="NZ_CBCSIP010000011.1"/>
</dbReference>
<evidence type="ECO:0000256" key="4">
    <source>
        <dbReference type="ARBA" id="ARBA00023136"/>
    </source>
</evidence>
<comment type="caution">
    <text evidence="6">The sequence shown here is derived from an EMBL/GenBank/DDBJ whole genome shotgun (WGS) entry which is preliminary data.</text>
</comment>
<organism evidence="6 7">
    <name type="scientific">Corallococcus soli</name>
    <dbReference type="NCBI Taxonomy" id="2710757"/>
    <lineage>
        <taxon>Bacteria</taxon>
        <taxon>Pseudomonadati</taxon>
        <taxon>Myxococcota</taxon>
        <taxon>Myxococcia</taxon>
        <taxon>Myxococcales</taxon>
        <taxon>Cystobacterineae</taxon>
        <taxon>Myxococcaceae</taxon>
        <taxon>Corallococcus</taxon>
    </lineage>
</organism>
<dbReference type="InterPro" id="IPR058647">
    <property type="entry name" value="BSH_CzcB-like"/>
</dbReference>
<dbReference type="PANTHER" id="PTHR30386">
    <property type="entry name" value="MEMBRANE FUSION SUBUNIT OF EMRAB-TOLC MULTIDRUG EFFLUX PUMP"/>
    <property type="match status" value="1"/>
</dbReference>
<comment type="subcellular location">
    <subcellularLocation>
        <location evidence="1">Membrane</location>
        <topology evidence="1">Single-pass membrane protein</topology>
    </subcellularLocation>
</comment>
<evidence type="ECO:0000256" key="1">
    <source>
        <dbReference type="ARBA" id="ARBA00004167"/>
    </source>
</evidence>
<dbReference type="SUPFAM" id="SSF111369">
    <property type="entry name" value="HlyD-like secretion proteins"/>
    <property type="match status" value="1"/>
</dbReference>
<keyword evidence="4" id="KW-0472">Membrane</keyword>
<gene>
    <name evidence="6" type="ORF">G4177_15090</name>
</gene>
<evidence type="ECO:0000256" key="3">
    <source>
        <dbReference type="ARBA" id="ARBA00022989"/>
    </source>
</evidence>
<dbReference type="InterPro" id="IPR050739">
    <property type="entry name" value="MFP"/>
</dbReference>
<keyword evidence="2" id="KW-0812">Transmembrane</keyword>
<dbReference type="Gene3D" id="2.40.50.100">
    <property type="match status" value="1"/>
</dbReference>
<protein>
    <submittedName>
        <fullName evidence="6">HlyD family efflux transporter periplasmic adaptor subunit</fullName>
    </submittedName>
</protein>